<gene>
    <name evidence="1" type="ORF">DY023_01990</name>
</gene>
<keyword evidence="2" id="KW-1185">Reference proteome</keyword>
<evidence type="ECO:0000313" key="1">
    <source>
        <dbReference type="EMBL" id="REJ08059.1"/>
    </source>
</evidence>
<dbReference type="SUPFAM" id="SSF53795">
    <property type="entry name" value="PEP carboxykinase-like"/>
    <property type="match status" value="1"/>
</dbReference>
<comment type="caution">
    <text evidence="1">The sequence shown here is derived from an EMBL/GenBank/DDBJ whole genome shotgun (WGS) entry which is preliminary data.</text>
</comment>
<sequence>MDTTEDSLVLRLFGERWSIDLSGYADPSRHADELRGLWARSVDDAPGDADVVLSPVTEGASDALHPRIADRTDGAFPYAFSRAVTQAAIARHAGSALLLHAAGLVSPDGGRCVVMVAASGTGKSTAARTLGQDFGYLSDELIMVDADQRVRGLTKPLSIIVPGFPGGKEESSPDALGLGPTPASPPALAALVSLSREPEAGAPQLEPISLHDVIAEVVPQTSSLWRVERPLQHLAEAASHGGGPYRLRYAEIAEARELVAGLFEKTDAAPPAWQEHLPGESDRWVADDASIGAPGDRLVRAPWTDAIEQDGEISVLAGSRFTRVAGIAATIWLLCAEAHSEGELVDALTREHGEHPDAAELVRSAVGELRGRGLLTAVASSGVSPRGS</sequence>
<name>A0A371NXM8_9MICO</name>
<dbReference type="EMBL" id="QUAB01000013">
    <property type="protein sequence ID" value="REJ08059.1"/>
    <property type="molecule type" value="Genomic_DNA"/>
</dbReference>
<dbReference type="InterPro" id="IPR041881">
    <property type="entry name" value="PqqD_sf"/>
</dbReference>
<dbReference type="Gene3D" id="1.10.10.1150">
    <property type="entry name" value="Coenzyme PQQ synthesis protein D (PqqD)"/>
    <property type="match status" value="1"/>
</dbReference>
<dbReference type="InterPro" id="IPR008792">
    <property type="entry name" value="PQQD"/>
</dbReference>
<protein>
    <recommendedName>
        <fullName evidence="3">PqqD family peptide modification chaperone</fullName>
    </recommendedName>
</protein>
<proteinExistence type="predicted"/>
<evidence type="ECO:0008006" key="3">
    <source>
        <dbReference type="Google" id="ProtNLM"/>
    </source>
</evidence>
<organism evidence="1 2">
    <name type="scientific">Microbacterium bovistercoris</name>
    <dbReference type="NCBI Taxonomy" id="2293570"/>
    <lineage>
        <taxon>Bacteria</taxon>
        <taxon>Bacillati</taxon>
        <taxon>Actinomycetota</taxon>
        <taxon>Actinomycetes</taxon>
        <taxon>Micrococcales</taxon>
        <taxon>Microbacteriaceae</taxon>
        <taxon>Microbacterium</taxon>
    </lineage>
</organism>
<evidence type="ECO:0000313" key="2">
    <source>
        <dbReference type="Proteomes" id="UP000262172"/>
    </source>
</evidence>
<dbReference type="Proteomes" id="UP000262172">
    <property type="component" value="Unassembled WGS sequence"/>
</dbReference>
<dbReference type="RefSeq" id="WP_116240671.1">
    <property type="nucleotide sequence ID" value="NZ_QUAB01000013.1"/>
</dbReference>
<accession>A0A371NXM8</accession>
<dbReference type="AlphaFoldDB" id="A0A371NXM8"/>
<dbReference type="OrthoDB" id="4793383at2"/>
<reference evidence="1 2" key="1">
    <citation type="submission" date="2018-08" db="EMBL/GenBank/DDBJ databases">
        <title>Isolation, diversity and antifungal activity of Actinobacteria from cow dung.</title>
        <authorList>
            <person name="Ling L."/>
        </authorList>
    </citation>
    <scope>NUCLEOTIDE SEQUENCE [LARGE SCALE GENOMIC DNA]</scope>
    <source>
        <strain evidence="1 2">NEAU-LLE</strain>
    </source>
</reference>
<dbReference type="Pfam" id="PF05402">
    <property type="entry name" value="PqqD"/>
    <property type="match status" value="1"/>
</dbReference>